<dbReference type="Proteomes" id="UP000606172">
    <property type="component" value="Unassembled WGS sequence"/>
</dbReference>
<feature type="domain" description="Alcohol dehydrogenase-like N-terminal" evidence="4">
    <location>
        <begin position="26"/>
        <end position="132"/>
    </location>
</feature>
<organism evidence="5 6">
    <name type="scientific">Sinosporangium siamense</name>
    <dbReference type="NCBI Taxonomy" id="1367973"/>
    <lineage>
        <taxon>Bacteria</taxon>
        <taxon>Bacillati</taxon>
        <taxon>Actinomycetota</taxon>
        <taxon>Actinomycetes</taxon>
        <taxon>Streptosporangiales</taxon>
        <taxon>Streptosporangiaceae</taxon>
        <taxon>Sinosporangium</taxon>
    </lineage>
</organism>
<dbReference type="PANTHER" id="PTHR43401:SF2">
    <property type="entry name" value="L-THREONINE 3-DEHYDROGENASE"/>
    <property type="match status" value="1"/>
</dbReference>
<comment type="caution">
    <text evidence="5">The sequence shown here is derived from an EMBL/GenBank/DDBJ whole genome shotgun (WGS) entry which is preliminary data.</text>
</comment>
<evidence type="ECO:0000256" key="2">
    <source>
        <dbReference type="ARBA" id="ARBA00023002"/>
    </source>
</evidence>
<dbReference type="SUPFAM" id="SSF50129">
    <property type="entry name" value="GroES-like"/>
    <property type="match status" value="1"/>
</dbReference>
<evidence type="ECO:0000259" key="4">
    <source>
        <dbReference type="Pfam" id="PF08240"/>
    </source>
</evidence>
<proteinExistence type="predicted"/>
<evidence type="ECO:0000256" key="1">
    <source>
        <dbReference type="ARBA" id="ARBA00001947"/>
    </source>
</evidence>
<dbReference type="Gene3D" id="3.40.50.720">
    <property type="entry name" value="NAD(P)-binding Rossmann-like Domain"/>
    <property type="match status" value="1"/>
</dbReference>
<accession>A0A919RPB2</accession>
<dbReference type="Pfam" id="PF08240">
    <property type="entry name" value="ADH_N"/>
    <property type="match status" value="1"/>
</dbReference>
<dbReference type="EMBL" id="BOOW01000045">
    <property type="protein sequence ID" value="GII96545.1"/>
    <property type="molecule type" value="Genomic_DNA"/>
</dbReference>
<dbReference type="AlphaFoldDB" id="A0A919RPB2"/>
<dbReference type="PANTHER" id="PTHR43401">
    <property type="entry name" value="L-THREONINE 3-DEHYDROGENASE"/>
    <property type="match status" value="1"/>
</dbReference>
<reference evidence="5" key="1">
    <citation type="submission" date="2021-01" db="EMBL/GenBank/DDBJ databases">
        <title>Whole genome shotgun sequence of Sinosporangium siamense NBRC 109515.</title>
        <authorList>
            <person name="Komaki H."/>
            <person name="Tamura T."/>
        </authorList>
    </citation>
    <scope>NUCLEOTIDE SEQUENCE</scope>
    <source>
        <strain evidence="5">NBRC 109515</strain>
    </source>
</reference>
<dbReference type="SUPFAM" id="SSF51735">
    <property type="entry name" value="NAD(P)-binding Rossmann-fold domains"/>
    <property type="match status" value="1"/>
</dbReference>
<gene>
    <name evidence="5" type="ORF">Ssi02_67760</name>
</gene>
<dbReference type="Pfam" id="PF00107">
    <property type="entry name" value="ADH_zinc_N"/>
    <property type="match status" value="1"/>
</dbReference>
<dbReference type="InterPro" id="IPR013149">
    <property type="entry name" value="ADH-like_C"/>
</dbReference>
<sequence length="348" mass="37046">MTMKVANTVSAHRLEYQERPIPALSEGTALIRVEHVTLCGTDSHIWQGEYLNPFPIVQGHEFAGRVEQVAGDTPITPGEAVVVSPVRSCGTCHPCRIGRANVCQRVSVLGCYEDGALAHYVLAPIETLRKVPPGLPGELAPLSEPASIAMQAVRRSRAEAGELALVIGCGPIGLIATLYLHELGVDVVAADTLPARAESAKHFGAVASVTVDPTAPFPTGPQISTLAAADPARPVTIVIEATGSPAAFAAALDVAAPTGRVVMVGISDRDTRIPMRTIPLKELDVLGSRNSLDLIGDGLQLIARHQDRFTHLITHRFGFHQVEQAFNTMHTEAENVRKVLITMDGADR</sequence>
<dbReference type="Gene3D" id="3.90.180.10">
    <property type="entry name" value="Medium-chain alcohol dehydrogenases, catalytic domain"/>
    <property type="match status" value="1"/>
</dbReference>
<protein>
    <submittedName>
        <fullName evidence="5">2-deoxy-scyllo-inosamine dehydrogenase</fullName>
    </submittedName>
</protein>
<keyword evidence="2" id="KW-0560">Oxidoreductase</keyword>
<feature type="domain" description="Alcohol dehydrogenase-like C-terminal" evidence="3">
    <location>
        <begin position="171"/>
        <end position="290"/>
    </location>
</feature>
<dbReference type="GO" id="GO:0016491">
    <property type="term" value="F:oxidoreductase activity"/>
    <property type="evidence" value="ECO:0007669"/>
    <property type="project" value="UniProtKB-KW"/>
</dbReference>
<keyword evidence="6" id="KW-1185">Reference proteome</keyword>
<evidence type="ECO:0000313" key="5">
    <source>
        <dbReference type="EMBL" id="GII96545.1"/>
    </source>
</evidence>
<evidence type="ECO:0000259" key="3">
    <source>
        <dbReference type="Pfam" id="PF00107"/>
    </source>
</evidence>
<dbReference type="InterPro" id="IPR013154">
    <property type="entry name" value="ADH-like_N"/>
</dbReference>
<evidence type="ECO:0000313" key="6">
    <source>
        <dbReference type="Proteomes" id="UP000606172"/>
    </source>
</evidence>
<dbReference type="InterPro" id="IPR036291">
    <property type="entry name" value="NAD(P)-bd_dom_sf"/>
</dbReference>
<name>A0A919RPB2_9ACTN</name>
<dbReference type="RefSeq" id="WP_204031539.1">
    <property type="nucleotide sequence ID" value="NZ_BOOW01000045.1"/>
</dbReference>
<dbReference type="InterPro" id="IPR011032">
    <property type="entry name" value="GroES-like_sf"/>
</dbReference>
<dbReference type="InterPro" id="IPR050129">
    <property type="entry name" value="Zn_alcohol_dh"/>
</dbReference>
<comment type="cofactor">
    <cofactor evidence="1">
        <name>Zn(2+)</name>
        <dbReference type="ChEBI" id="CHEBI:29105"/>
    </cofactor>
</comment>